<keyword evidence="2" id="KW-1185">Reference proteome</keyword>
<accession>A0A286GHY7</accession>
<proteinExistence type="predicted"/>
<sequence>MTASLDPFFPAAAARPGPAAVREIMRALLEKHADDHAGRWRVAVDRIAPPLPAPGGRSGAIDVVTVADGLRRAVPVLAVGVVEARCPDNEWLSLSSVVACPTLEEVCVIETGGRLARRWTRPRRAWDVRASWGTGGAVAVMDAPDLAEAAPLAPAWHPPTTVEGEDALAFSSIAFSIPLARMLQIAALVAPVAP</sequence>
<reference evidence="2" key="1">
    <citation type="submission" date="2017-09" db="EMBL/GenBank/DDBJ databases">
        <authorList>
            <person name="Varghese N."/>
            <person name="Submissions S."/>
        </authorList>
    </citation>
    <scope>NUCLEOTIDE SEQUENCE [LARGE SCALE GENOMIC DNA]</scope>
    <source>
        <strain evidence="2">USBA 140</strain>
    </source>
</reference>
<evidence type="ECO:0000313" key="2">
    <source>
        <dbReference type="Proteomes" id="UP000219621"/>
    </source>
</evidence>
<protein>
    <submittedName>
        <fullName evidence="1">Uncharacterized protein</fullName>
    </submittedName>
</protein>
<dbReference type="RefSeq" id="WP_097279023.1">
    <property type="nucleotide sequence ID" value="NZ_OCNJ01000004.1"/>
</dbReference>
<dbReference type="EMBL" id="OCNJ01000004">
    <property type="protein sequence ID" value="SOD94594.1"/>
    <property type="molecule type" value="Genomic_DNA"/>
</dbReference>
<evidence type="ECO:0000313" key="1">
    <source>
        <dbReference type="EMBL" id="SOD94594.1"/>
    </source>
</evidence>
<gene>
    <name evidence="1" type="ORF">SAMN05421508_10446</name>
</gene>
<dbReference type="Proteomes" id="UP000219621">
    <property type="component" value="Unassembled WGS sequence"/>
</dbReference>
<organism evidence="1 2">
    <name type="scientific">Caenispirillum bisanense</name>
    <dbReference type="NCBI Taxonomy" id="414052"/>
    <lineage>
        <taxon>Bacteria</taxon>
        <taxon>Pseudomonadati</taxon>
        <taxon>Pseudomonadota</taxon>
        <taxon>Alphaproteobacteria</taxon>
        <taxon>Rhodospirillales</taxon>
        <taxon>Novispirillaceae</taxon>
        <taxon>Caenispirillum</taxon>
    </lineage>
</organism>
<dbReference type="AlphaFoldDB" id="A0A286GHY7"/>
<name>A0A286GHY7_9PROT</name>